<evidence type="ECO:0000313" key="2">
    <source>
        <dbReference type="Proteomes" id="UP000245678"/>
    </source>
</evidence>
<protein>
    <recommendedName>
        <fullName evidence="3">Phosphoribosylpyrophosphate synthetase</fullName>
    </recommendedName>
</protein>
<evidence type="ECO:0008006" key="3">
    <source>
        <dbReference type="Google" id="ProtNLM"/>
    </source>
</evidence>
<keyword evidence="2" id="KW-1185">Reference proteome</keyword>
<dbReference type="RefSeq" id="WP_022830554.1">
    <property type="nucleotide sequence ID" value="NZ_QGHA01000005.1"/>
</dbReference>
<reference evidence="1 2" key="1">
    <citation type="submission" date="2018-05" db="EMBL/GenBank/DDBJ databases">
        <title>Genomic Encyclopedia of Archaeal and Bacterial Type Strains, Phase II (KMG-II): from individual species to whole genera.</title>
        <authorList>
            <person name="Goeker M."/>
        </authorList>
    </citation>
    <scope>NUCLEOTIDE SEQUENCE [LARGE SCALE GENOMIC DNA]</scope>
    <source>
        <strain evidence="1 2">DSM 19975</strain>
    </source>
</reference>
<dbReference type="AlphaFoldDB" id="A0A316HR38"/>
<evidence type="ECO:0000313" key="1">
    <source>
        <dbReference type="EMBL" id="PWK77342.1"/>
    </source>
</evidence>
<accession>A0A316HR38</accession>
<dbReference type="EMBL" id="QGHA01000005">
    <property type="protein sequence ID" value="PWK77342.1"/>
    <property type="molecule type" value="Genomic_DNA"/>
</dbReference>
<proteinExistence type="predicted"/>
<sequence length="108" mass="12186">MQEQKFHYATVTEAIAKLKEQGYTHEFSLEGDYFKDGEETFKASDFEIADLYRYEGPSDPADEAIVYALVSPAGEKGTLVTGYGVSTDEATIETLKNLHYKYQQGRQD</sequence>
<gene>
    <name evidence="1" type="ORF">LX99_03154</name>
</gene>
<organism evidence="1 2">
    <name type="scientific">Mucilaginibacter oryzae</name>
    <dbReference type="NCBI Taxonomy" id="468058"/>
    <lineage>
        <taxon>Bacteria</taxon>
        <taxon>Pseudomonadati</taxon>
        <taxon>Bacteroidota</taxon>
        <taxon>Sphingobacteriia</taxon>
        <taxon>Sphingobacteriales</taxon>
        <taxon>Sphingobacteriaceae</taxon>
        <taxon>Mucilaginibacter</taxon>
    </lineage>
</organism>
<comment type="caution">
    <text evidence="1">The sequence shown here is derived from an EMBL/GenBank/DDBJ whole genome shotgun (WGS) entry which is preliminary data.</text>
</comment>
<dbReference type="Proteomes" id="UP000245678">
    <property type="component" value="Unassembled WGS sequence"/>
</dbReference>
<name>A0A316HR38_9SPHI</name>